<organism evidence="1 2">
    <name type="scientific">Jaapia argillacea MUCL 33604</name>
    <dbReference type="NCBI Taxonomy" id="933084"/>
    <lineage>
        <taxon>Eukaryota</taxon>
        <taxon>Fungi</taxon>
        <taxon>Dikarya</taxon>
        <taxon>Basidiomycota</taxon>
        <taxon>Agaricomycotina</taxon>
        <taxon>Agaricomycetes</taxon>
        <taxon>Agaricomycetidae</taxon>
        <taxon>Jaapiales</taxon>
        <taxon>Jaapiaceae</taxon>
        <taxon>Jaapia</taxon>
    </lineage>
</organism>
<dbReference type="HOGENOM" id="CLU_006344_4_2_1"/>
<proteinExistence type="predicted"/>
<dbReference type="InterPro" id="IPR041078">
    <property type="entry name" value="Plavaka"/>
</dbReference>
<evidence type="ECO:0000313" key="1">
    <source>
        <dbReference type="EMBL" id="KDQ54674.1"/>
    </source>
</evidence>
<evidence type="ECO:0000313" key="2">
    <source>
        <dbReference type="Proteomes" id="UP000027265"/>
    </source>
</evidence>
<dbReference type="Pfam" id="PF18759">
    <property type="entry name" value="Plavaka"/>
    <property type="match status" value="1"/>
</dbReference>
<dbReference type="OrthoDB" id="2418900at2759"/>
<protein>
    <submittedName>
        <fullName evidence="1">Uncharacterized protein</fullName>
    </submittedName>
</protein>
<name>A0A067PIP6_9AGAM</name>
<accession>A0A067PIP6</accession>
<reference evidence="2" key="1">
    <citation type="journal article" date="2014" name="Proc. Natl. Acad. Sci. U.S.A.">
        <title>Extensive sampling of basidiomycete genomes demonstrates inadequacy of the white-rot/brown-rot paradigm for wood decay fungi.</title>
        <authorList>
            <person name="Riley R."/>
            <person name="Salamov A.A."/>
            <person name="Brown D.W."/>
            <person name="Nagy L.G."/>
            <person name="Floudas D."/>
            <person name="Held B.W."/>
            <person name="Levasseur A."/>
            <person name="Lombard V."/>
            <person name="Morin E."/>
            <person name="Otillar R."/>
            <person name="Lindquist E.A."/>
            <person name="Sun H."/>
            <person name="LaButti K.M."/>
            <person name="Schmutz J."/>
            <person name="Jabbour D."/>
            <person name="Luo H."/>
            <person name="Baker S.E."/>
            <person name="Pisabarro A.G."/>
            <person name="Walton J.D."/>
            <person name="Blanchette R.A."/>
            <person name="Henrissat B."/>
            <person name="Martin F."/>
            <person name="Cullen D."/>
            <person name="Hibbett D.S."/>
            <person name="Grigoriev I.V."/>
        </authorList>
    </citation>
    <scope>NUCLEOTIDE SEQUENCE [LARGE SCALE GENOMIC DNA]</scope>
    <source>
        <strain evidence="2">MUCL 33604</strain>
    </source>
</reference>
<keyword evidence="2" id="KW-1185">Reference proteome</keyword>
<sequence length="725" mass="82830">MVETVELWKRDPVECVRELIGNPAFKEMISYVPERVFADKEGETRVYDEMWTGDWWWEVQGKLAEGAVIAPIILASDKTNLSQFRGDKAAWPVYLSIGNISKETRRQSSSRANVLLGYIPVTKLDNFTEKSRSLAGYRLFHHCMGLMLQSLIQAGRDGVEMTCADGWVRRIYPILAAYVADYPEQCLVACCNENRCPRCVCKPNEKGNAVCSTLRDEAATLQALSDHKNHIDNERFEAEGIRAVHKPFWADLPHCDIFSCFTPDLLHQLHKGLFKDHLVKWCQSVMGDKEVDARFKAMNNYPGLRHFKKGISLIKQWTGTEQKEMEKVFVGVVAGAVPSRVLAVARSLLDFIYYAQFRSHTTDTLAALQKALDTFHANKDVLIELDVRKNFNFPKMASLVHYVQAIKSKGSADGFNTELPERLHIDFAKEAYRASNKRDYTEQMTRWLQRQEAIEMRTSYVEWKRGRRRDVEVDEDSDDDEDVAKDLQDAVEKVADVVEPARNYLVARVCPSLNVTVTRLEEDYGTADFLPALSNFLHNNLPHCSLQPNRMDRFNLYKQVIIYIAANPHATDNIRLERIRTTIAKPARGRHAAVPAHFDTGIVIQDPEKFRAGTDLEGLRVAQVRAIFQLPPQFGHFPHPLAYVEWFTPFHKPDPATGMIILSRSTRDRRQNAAVVSVDRIIRSCHLMGKSTGKIDPRWTTNNTLEVAAKFYFNRYLSVDLFSVL</sequence>
<dbReference type="InParanoid" id="A0A067PIP6"/>
<dbReference type="Proteomes" id="UP000027265">
    <property type="component" value="Unassembled WGS sequence"/>
</dbReference>
<dbReference type="EMBL" id="KL197728">
    <property type="protein sequence ID" value="KDQ54674.1"/>
    <property type="molecule type" value="Genomic_DNA"/>
</dbReference>
<dbReference type="AlphaFoldDB" id="A0A067PIP6"/>
<gene>
    <name evidence="1" type="ORF">JAAARDRAFT_135540</name>
</gene>